<sequence length="466" mass="51497">MNAEINVKSNWLLILDLSIMNYTEPLNNNLVCCICHVPFTNPTTTKTCMHTFCYDCIVEAVRHSPQCPVDRSLLSLDDLVPANPIVKHLVDELIVECPHRSAGCTHTCQRQLLASHVKDACQYIQVPCSEDDCDQVILRKDLGKHADVCIHRSTECDGCGDSIKYNDLDAHNLECPSQISSCSFCSAELPRSQSKDHALTCPDVVISCPHVANGCPWIGPRRENHPESCPYEAIKGFFAINTARMSTLTIENAGLKHRVQALESVVQTMQREMQSIKTVLGPWYRQEAIHVQRGAVTHDDPHFPALAGPSNPRRSFHPDVPEPSYSLAPTEADALALYFPPESFPDPQRRSLSFHGPGAPLTPVAPLNLGTTLEGSLAGLRESIAAISASVDSLARRNDITLTNETMRINEDIGSLRYTVQGIRVQLHRIMMDRNAQLTGRSSEHQPVFHPPMMSPPFPAPPGTKL</sequence>
<comment type="caution">
    <text evidence="1">The sequence shown here is derived from an EMBL/GenBank/DDBJ whole genome shotgun (WGS) entry which is preliminary data.</text>
</comment>
<proteinExistence type="predicted"/>
<accession>A0ACB8B5G2</accession>
<keyword evidence="2" id="KW-1185">Reference proteome</keyword>
<evidence type="ECO:0000313" key="1">
    <source>
        <dbReference type="EMBL" id="KAH7920789.1"/>
    </source>
</evidence>
<organism evidence="1 2">
    <name type="scientific">Leucogyrophana mollusca</name>
    <dbReference type="NCBI Taxonomy" id="85980"/>
    <lineage>
        <taxon>Eukaryota</taxon>
        <taxon>Fungi</taxon>
        <taxon>Dikarya</taxon>
        <taxon>Basidiomycota</taxon>
        <taxon>Agaricomycotina</taxon>
        <taxon>Agaricomycetes</taxon>
        <taxon>Agaricomycetidae</taxon>
        <taxon>Boletales</taxon>
        <taxon>Boletales incertae sedis</taxon>
        <taxon>Leucogyrophana</taxon>
    </lineage>
</organism>
<gene>
    <name evidence="1" type="ORF">BV22DRAFT_1073414</name>
</gene>
<dbReference type="Proteomes" id="UP000790709">
    <property type="component" value="Unassembled WGS sequence"/>
</dbReference>
<dbReference type="EMBL" id="MU266559">
    <property type="protein sequence ID" value="KAH7920789.1"/>
    <property type="molecule type" value="Genomic_DNA"/>
</dbReference>
<name>A0ACB8B5G2_9AGAM</name>
<reference evidence="1" key="1">
    <citation type="journal article" date="2021" name="New Phytol.">
        <title>Evolutionary innovations through gain and loss of genes in the ectomycorrhizal Boletales.</title>
        <authorList>
            <person name="Wu G."/>
            <person name="Miyauchi S."/>
            <person name="Morin E."/>
            <person name="Kuo A."/>
            <person name="Drula E."/>
            <person name="Varga T."/>
            <person name="Kohler A."/>
            <person name="Feng B."/>
            <person name="Cao Y."/>
            <person name="Lipzen A."/>
            <person name="Daum C."/>
            <person name="Hundley H."/>
            <person name="Pangilinan J."/>
            <person name="Johnson J."/>
            <person name="Barry K."/>
            <person name="LaButti K."/>
            <person name="Ng V."/>
            <person name="Ahrendt S."/>
            <person name="Min B."/>
            <person name="Choi I.G."/>
            <person name="Park H."/>
            <person name="Plett J.M."/>
            <person name="Magnuson J."/>
            <person name="Spatafora J.W."/>
            <person name="Nagy L.G."/>
            <person name="Henrissat B."/>
            <person name="Grigoriev I.V."/>
            <person name="Yang Z.L."/>
            <person name="Xu J."/>
            <person name="Martin F.M."/>
        </authorList>
    </citation>
    <scope>NUCLEOTIDE SEQUENCE</scope>
    <source>
        <strain evidence="1">KUC20120723A-06</strain>
    </source>
</reference>
<evidence type="ECO:0000313" key="2">
    <source>
        <dbReference type="Proteomes" id="UP000790709"/>
    </source>
</evidence>
<protein>
    <submittedName>
        <fullName evidence="1">Uncharacterized protein</fullName>
    </submittedName>
</protein>